<dbReference type="CDD" id="cd02440">
    <property type="entry name" value="AdoMet_MTases"/>
    <property type="match status" value="1"/>
</dbReference>
<dbReference type="Proteomes" id="UP000054623">
    <property type="component" value="Unassembled WGS sequence"/>
</dbReference>
<dbReference type="GO" id="GO:0008168">
    <property type="term" value="F:methyltransferase activity"/>
    <property type="evidence" value="ECO:0007669"/>
    <property type="project" value="UniProtKB-KW"/>
</dbReference>
<keyword evidence="2" id="KW-0489">Methyltransferase</keyword>
<evidence type="ECO:0000313" key="2">
    <source>
        <dbReference type="EMBL" id="CDX01222.1"/>
    </source>
</evidence>
<dbReference type="InterPro" id="IPR025714">
    <property type="entry name" value="Methyltranfer_dom"/>
</dbReference>
<dbReference type="InterPro" id="IPR029063">
    <property type="entry name" value="SAM-dependent_MTases_sf"/>
</dbReference>
<protein>
    <submittedName>
        <fullName evidence="2 3">Methylase</fullName>
    </submittedName>
</protein>
<dbReference type="OrthoDB" id="9772751at2"/>
<reference evidence="3 4" key="2">
    <citation type="submission" date="2015-12" db="EMBL/GenBank/DDBJ databases">
        <title>Draft Genome Sequence of Desulfitobacterium hafniense Strain DH, a Sulfate-reducing Bacterium Isolated from Paddy Soils.</title>
        <authorList>
            <person name="Bao P."/>
            <person name="Zhang X."/>
            <person name="Li G."/>
        </authorList>
    </citation>
    <scope>NUCLEOTIDE SEQUENCE [LARGE SCALE GENOMIC DNA]</scope>
    <source>
        <strain evidence="3 4">DH</strain>
    </source>
</reference>
<dbReference type="InterPro" id="IPR050447">
    <property type="entry name" value="Erg6_SMT_methyltransf"/>
</dbReference>
<reference evidence="2" key="1">
    <citation type="submission" date="2014-07" db="EMBL/GenBank/DDBJ databases">
        <authorList>
            <person name="Hornung V.Bastian."/>
        </authorList>
    </citation>
    <scope>NUCLEOTIDE SEQUENCE</scope>
    <source>
        <strain evidence="2">PCE-S</strain>
    </source>
</reference>
<organism evidence="2">
    <name type="scientific">Desulfitobacterium hafniense</name>
    <name type="common">Desulfitobacterium frappieri</name>
    <dbReference type="NCBI Taxonomy" id="49338"/>
    <lineage>
        <taxon>Bacteria</taxon>
        <taxon>Bacillati</taxon>
        <taxon>Bacillota</taxon>
        <taxon>Clostridia</taxon>
        <taxon>Eubacteriales</taxon>
        <taxon>Desulfitobacteriaceae</taxon>
        <taxon>Desulfitobacterium</taxon>
    </lineage>
</organism>
<dbReference type="PANTHER" id="PTHR44068">
    <property type="entry name" value="ZGC:194242"/>
    <property type="match status" value="1"/>
</dbReference>
<dbReference type="EMBL" id="LK996017">
    <property type="protein sequence ID" value="CDX01222.1"/>
    <property type="molecule type" value="Genomic_DNA"/>
</dbReference>
<dbReference type="Pfam" id="PF13847">
    <property type="entry name" value="Methyltransf_31"/>
    <property type="match status" value="1"/>
</dbReference>
<evidence type="ECO:0000259" key="1">
    <source>
        <dbReference type="Pfam" id="PF13847"/>
    </source>
</evidence>
<gene>
    <name evidence="3" type="ORF">AT727_08445</name>
    <name evidence="2" type="ORF">DPCES_1335</name>
</gene>
<keyword evidence="2" id="KW-0830">Ubiquinone</keyword>
<feature type="domain" description="Methyltransferase" evidence="1">
    <location>
        <begin position="51"/>
        <end position="172"/>
    </location>
</feature>
<dbReference type="PANTHER" id="PTHR44068:SF11">
    <property type="entry name" value="GERANYL DIPHOSPHATE 2-C-METHYLTRANSFERASE"/>
    <property type="match status" value="1"/>
</dbReference>
<dbReference type="RefSeq" id="WP_005814611.1">
    <property type="nucleotide sequence ID" value="NZ_CABKQQ010000051.1"/>
</dbReference>
<sequence length="301" mass="34110">MEAVQLDSIEKNKSIETMNYFELLAWLGIGSSHPGGFPATVKNLEVMDVNDGDFILDAGCGSGLTACYLAKNKGCKIIGVDINSQMIEKARQRAEHEGVAHLVEFRVADVNRLPFPDDHFDWIMCESITVFLDKGKVYQEFFRVLKPEGRIADLEMALLYELPPQLRAQMELCYGQGTDPLSFEEWNKTLTAAGFVDVEIKNPQALQNTNSNLVLNELKNDWMLVKDLVQKVSSQPGLYRRLQQNANFMKYYKGYFGFGLVSGRKPTPPEPPKPPTFKERCVNKFKTIFKGNFFQRKSCSV</sequence>
<dbReference type="Gene3D" id="3.40.50.150">
    <property type="entry name" value="Vaccinia Virus protein VP39"/>
    <property type="match status" value="1"/>
</dbReference>
<evidence type="ECO:0000313" key="4">
    <source>
        <dbReference type="Proteomes" id="UP000054623"/>
    </source>
</evidence>
<dbReference type="OMA" id="IEEPEWN"/>
<proteinExistence type="predicted"/>
<keyword evidence="2" id="KW-0808">Transferase</keyword>
<dbReference type="SUPFAM" id="SSF53335">
    <property type="entry name" value="S-adenosyl-L-methionine-dependent methyltransferases"/>
    <property type="match status" value="1"/>
</dbReference>
<dbReference type="GO" id="GO:0032259">
    <property type="term" value="P:methylation"/>
    <property type="evidence" value="ECO:0007669"/>
    <property type="project" value="UniProtKB-KW"/>
</dbReference>
<dbReference type="PATRIC" id="fig|49338.4.peg.1443"/>
<name>A0A098AYP2_DESHA</name>
<accession>A0A098AYP2</accession>
<dbReference type="AlphaFoldDB" id="A0A098AYP2"/>
<dbReference type="EMBL" id="LOCK01000039">
    <property type="protein sequence ID" value="KTE90609.1"/>
    <property type="molecule type" value="Genomic_DNA"/>
</dbReference>
<evidence type="ECO:0000313" key="3">
    <source>
        <dbReference type="EMBL" id="KTE90609.1"/>
    </source>
</evidence>